<name>A0A0G1X8D2_9BACT</name>
<organism evidence="1 2">
    <name type="scientific">Candidatus Kaiserbacteria bacterium GW2011_GWB1_52_6</name>
    <dbReference type="NCBI Taxonomy" id="1618674"/>
    <lineage>
        <taxon>Bacteria</taxon>
        <taxon>Candidatus Kaiseribacteriota</taxon>
    </lineage>
</organism>
<dbReference type="AlphaFoldDB" id="A0A0G1X8D2"/>
<evidence type="ECO:0000313" key="2">
    <source>
        <dbReference type="Proteomes" id="UP000034185"/>
    </source>
</evidence>
<comment type="caution">
    <text evidence="1">The sequence shown here is derived from an EMBL/GenBank/DDBJ whole genome shotgun (WGS) entry which is preliminary data.</text>
</comment>
<dbReference type="EMBL" id="LCRA01000013">
    <property type="protein sequence ID" value="KKW27483.1"/>
    <property type="molecule type" value="Genomic_DNA"/>
</dbReference>
<gene>
    <name evidence="1" type="ORF">UY70_C0013G0015</name>
</gene>
<evidence type="ECO:0000313" key="1">
    <source>
        <dbReference type="EMBL" id="KKW27483.1"/>
    </source>
</evidence>
<proteinExistence type="predicted"/>
<dbReference type="Proteomes" id="UP000034185">
    <property type="component" value="Unassembled WGS sequence"/>
</dbReference>
<sequence length="72" mass="8380">MPHGAPFITFEYKSGYREFAHMIGCVLIADSESLRNFIYRQFRLMVQQVQYLEPPMICESFDDPLDLSVCAL</sequence>
<accession>A0A0G1X8D2</accession>
<protein>
    <submittedName>
        <fullName evidence="1">Uncharacterized protein</fullName>
    </submittedName>
</protein>
<reference evidence="1 2" key="1">
    <citation type="journal article" date="2015" name="Nature">
        <title>rRNA introns, odd ribosomes, and small enigmatic genomes across a large radiation of phyla.</title>
        <authorList>
            <person name="Brown C.T."/>
            <person name="Hug L.A."/>
            <person name="Thomas B.C."/>
            <person name="Sharon I."/>
            <person name="Castelle C.J."/>
            <person name="Singh A."/>
            <person name="Wilkins M.J."/>
            <person name="Williams K.H."/>
            <person name="Banfield J.F."/>
        </authorList>
    </citation>
    <scope>NUCLEOTIDE SEQUENCE [LARGE SCALE GENOMIC DNA]</scope>
</reference>